<dbReference type="RefSeq" id="WP_152099983.1">
    <property type="nucleotide sequence ID" value="NZ_AP021861.1"/>
</dbReference>
<accession>A0A5K7XDD7</accession>
<evidence type="ECO:0000313" key="1">
    <source>
        <dbReference type="EMBL" id="BBO34405.1"/>
    </source>
</evidence>
<reference evidence="2" key="1">
    <citation type="submission" date="2019-10" db="EMBL/GenBank/DDBJ databases">
        <title>Lacipirellula parvula gen. nov., sp. nov., representing a lineage of planctomycetes widespread in freshwater anoxic habitats, and description of the family Lacipirellulaceae.</title>
        <authorList>
            <person name="Dedysh S.N."/>
            <person name="Kulichevskaya I.S."/>
            <person name="Beletsky A.V."/>
            <person name="Rakitin A.L."/>
            <person name="Mardanov A.V."/>
            <person name="Ivanova A.A."/>
            <person name="Saltykova V.X."/>
            <person name="Rijpstra W.I.C."/>
            <person name="Sinninghe Damste J.S."/>
            <person name="Ravin N.V."/>
        </authorList>
    </citation>
    <scope>NUCLEOTIDE SEQUENCE [LARGE SCALE GENOMIC DNA]</scope>
    <source>
        <strain evidence="2">PX69</strain>
    </source>
</reference>
<dbReference type="Proteomes" id="UP000326837">
    <property type="component" value="Chromosome"/>
</dbReference>
<sequence length="166" mass="17460">MAGIGSVGSTPNLFSYLKTSSEGATESALPEMPAVDVESLRQGALEDRLDQALSAAGVDEETANALKSDLQEAFDKAKSEGKLSDPESMKSTIDEIFAEHGLDAKEILGGKFGPQTLNEAVGPPKEGEDSRKTLLDLLNRMAKEGSSSADLSELLLDAVKGFDQTA</sequence>
<proteinExistence type="predicted"/>
<dbReference type="EMBL" id="AP021861">
    <property type="protein sequence ID" value="BBO34405.1"/>
    <property type="molecule type" value="Genomic_DNA"/>
</dbReference>
<dbReference type="KEGG" id="lpav:PLANPX_4017"/>
<protein>
    <submittedName>
        <fullName evidence="1">Peptide chain release factor 1</fullName>
    </submittedName>
</protein>
<name>A0A5K7XDD7_9BACT</name>
<gene>
    <name evidence="1" type="ORF">PLANPX_4017</name>
</gene>
<dbReference type="AlphaFoldDB" id="A0A5K7XDD7"/>
<evidence type="ECO:0000313" key="2">
    <source>
        <dbReference type="Proteomes" id="UP000326837"/>
    </source>
</evidence>
<keyword evidence="2" id="KW-1185">Reference proteome</keyword>
<organism evidence="1 2">
    <name type="scientific">Lacipirellula parvula</name>
    <dbReference type="NCBI Taxonomy" id="2650471"/>
    <lineage>
        <taxon>Bacteria</taxon>
        <taxon>Pseudomonadati</taxon>
        <taxon>Planctomycetota</taxon>
        <taxon>Planctomycetia</taxon>
        <taxon>Pirellulales</taxon>
        <taxon>Lacipirellulaceae</taxon>
        <taxon>Lacipirellula</taxon>
    </lineage>
</organism>